<accession>A0A9W7AE12</accession>
<protein>
    <submittedName>
        <fullName evidence="2">Uncharacterized protein</fullName>
    </submittedName>
</protein>
<dbReference type="EMBL" id="BRXZ01004191">
    <property type="protein sequence ID" value="GMH70244.1"/>
    <property type="molecule type" value="Genomic_DNA"/>
</dbReference>
<sequence length="77" mass="8048">MDNASFTALVTKSTSFNVRDEISSFDKSQSSKKRSSSSSSPGPPGSADGPGADNGAQKKKPRYRKGKLVVPGSQEGK</sequence>
<feature type="non-terminal residue" evidence="2">
    <location>
        <position position="77"/>
    </location>
</feature>
<feature type="compositionally biased region" description="Polar residues" evidence="1">
    <location>
        <begin position="1"/>
        <end position="17"/>
    </location>
</feature>
<dbReference type="AlphaFoldDB" id="A0A9W7AE12"/>
<reference evidence="2" key="1">
    <citation type="submission" date="2022-07" db="EMBL/GenBank/DDBJ databases">
        <title>Genome analysis of Parmales, a sister group of diatoms, reveals the evolutionary specialization of diatoms from phago-mixotrophs to photoautotrophs.</title>
        <authorList>
            <person name="Ban H."/>
            <person name="Sato S."/>
            <person name="Yoshikawa S."/>
            <person name="Kazumasa Y."/>
            <person name="Nakamura Y."/>
            <person name="Ichinomiya M."/>
            <person name="Saitoh K."/>
            <person name="Sato N."/>
            <person name="Blanc-Mathieu R."/>
            <person name="Endo H."/>
            <person name="Kuwata A."/>
            <person name="Ogata H."/>
        </authorList>
    </citation>
    <scope>NUCLEOTIDE SEQUENCE</scope>
</reference>
<proteinExistence type="predicted"/>
<keyword evidence="4" id="KW-1185">Reference proteome</keyword>
<feature type="region of interest" description="Disordered" evidence="1">
    <location>
        <begin position="1"/>
        <end position="77"/>
    </location>
</feature>
<evidence type="ECO:0000256" key="1">
    <source>
        <dbReference type="SAM" id="MobiDB-lite"/>
    </source>
</evidence>
<evidence type="ECO:0000313" key="3">
    <source>
        <dbReference type="EMBL" id="GMI29704.1"/>
    </source>
</evidence>
<dbReference type="Proteomes" id="UP001165082">
    <property type="component" value="Unassembled WGS sequence"/>
</dbReference>
<comment type="caution">
    <text evidence="2">The sequence shown here is derived from an EMBL/GenBank/DDBJ whole genome shotgun (WGS) entry which is preliminary data.</text>
</comment>
<organism evidence="2 4">
    <name type="scientific">Triparma retinervis</name>
    <dbReference type="NCBI Taxonomy" id="2557542"/>
    <lineage>
        <taxon>Eukaryota</taxon>
        <taxon>Sar</taxon>
        <taxon>Stramenopiles</taxon>
        <taxon>Ochrophyta</taxon>
        <taxon>Bolidophyceae</taxon>
        <taxon>Parmales</taxon>
        <taxon>Triparmaceae</taxon>
        <taxon>Triparma</taxon>
    </lineage>
</organism>
<name>A0A9W7AE12_9STRA</name>
<dbReference type="EMBL" id="BRXZ01007549">
    <property type="protein sequence ID" value="GMI29704.1"/>
    <property type="molecule type" value="Genomic_DNA"/>
</dbReference>
<evidence type="ECO:0000313" key="2">
    <source>
        <dbReference type="EMBL" id="GMH70244.1"/>
    </source>
</evidence>
<evidence type="ECO:0000313" key="4">
    <source>
        <dbReference type="Proteomes" id="UP001165082"/>
    </source>
</evidence>
<feature type="compositionally biased region" description="Low complexity" evidence="1">
    <location>
        <begin position="36"/>
        <end position="55"/>
    </location>
</feature>
<gene>
    <name evidence="3" type="ORF">TrRE_jg11808</name>
    <name evidence="2" type="ORF">TrRE_jg5330</name>
</gene>
<feature type="compositionally biased region" description="Basic residues" evidence="1">
    <location>
        <begin position="57"/>
        <end position="67"/>
    </location>
</feature>